<dbReference type="PRINTS" id="PR01264">
    <property type="entry name" value="MECHCHANNEL"/>
</dbReference>
<comment type="caution">
    <text evidence="11">The sequence shown here is derived from an EMBL/GenBank/DDBJ whole genome shotgun (WGS) entry which is preliminary data.</text>
</comment>
<feature type="transmembrane region" description="Helical" evidence="10">
    <location>
        <begin position="66"/>
        <end position="88"/>
    </location>
</feature>
<dbReference type="Proteomes" id="UP000034952">
    <property type="component" value="Unassembled WGS sequence"/>
</dbReference>
<keyword evidence="5 10" id="KW-0812">Transmembrane</keyword>
<dbReference type="PANTHER" id="PTHR30266:SF2">
    <property type="entry name" value="LARGE-CONDUCTANCE MECHANOSENSITIVE CHANNEL"/>
    <property type="match status" value="1"/>
</dbReference>
<dbReference type="InterPro" id="IPR001185">
    <property type="entry name" value="MS_channel"/>
</dbReference>
<proteinExistence type="inferred from homology"/>
<evidence type="ECO:0000313" key="11">
    <source>
        <dbReference type="EMBL" id="KKP66793.1"/>
    </source>
</evidence>
<reference evidence="11 12" key="1">
    <citation type="journal article" date="2015" name="Nature">
        <title>rRNA introns, odd ribosomes, and small enigmatic genomes across a large radiation of phyla.</title>
        <authorList>
            <person name="Brown C.T."/>
            <person name="Hug L.A."/>
            <person name="Thomas B.C."/>
            <person name="Sharon I."/>
            <person name="Castelle C.J."/>
            <person name="Singh A."/>
            <person name="Wilkins M.J."/>
            <person name="Williams K.H."/>
            <person name="Banfield J.F."/>
        </authorList>
    </citation>
    <scope>NUCLEOTIDE SEQUENCE [LARGE SCALE GENOMIC DNA]</scope>
</reference>
<dbReference type="NCBIfam" id="TIGR00220">
    <property type="entry name" value="mscL"/>
    <property type="match status" value="1"/>
</dbReference>
<dbReference type="PANTHER" id="PTHR30266">
    <property type="entry name" value="MECHANOSENSITIVE CHANNEL MSCL"/>
    <property type="match status" value="1"/>
</dbReference>
<evidence type="ECO:0000256" key="1">
    <source>
        <dbReference type="ARBA" id="ARBA00004651"/>
    </source>
</evidence>
<dbReference type="PATRIC" id="fig|1618761.3.peg.76"/>
<comment type="subcellular location">
    <subcellularLocation>
        <location evidence="1 10">Cell membrane</location>
        <topology evidence="1 10">Multi-pass membrane protein</topology>
    </subcellularLocation>
</comment>
<dbReference type="GO" id="GO:0005886">
    <property type="term" value="C:plasma membrane"/>
    <property type="evidence" value="ECO:0007669"/>
    <property type="project" value="UniProtKB-SubCell"/>
</dbReference>
<evidence type="ECO:0000256" key="6">
    <source>
        <dbReference type="ARBA" id="ARBA00022989"/>
    </source>
</evidence>
<dbReference type="InterPro" id="IPR036019">
    <property type="entry name" value="MscL_channel"/>
</dbReference>
<dbReference type="HAMAP" id="MF_00115">
    <property type="entry name" value="MscL"/>
    <property type="match status" value="1"/>
</dbReference>
<evidence type="ECO:0000256" key="7">
    <source>
        <dbReference type="ARBA" id="ARBA00023065"/>
    </source>
</evidence>
<name>A0A0G0BBD1_9BACT</name>
<keyword evidence="4 10" id="KW-1003">Cell membrane</keyword>
<gene>
    <name evidence="10" type="primary">mscL</name>
    <name evidence="11" type="ORF">UR64_C0002G0009</name>
</gene>
<keyword evidence="9 10" id="KW-0407">Ion channel</keyword>
<keyword evidence="8 10" id="KW-0472">Membrane</keyword>
<evidence type="ECO:0000256" key="2">
    <source>
        <dbReference type="ARBA" id="ARBA00007254"/>
    </source>
</evidence>
<organism evidence="11 12">
    <name type="scientific">Candidatus Nomurabacteria bacterium GW2011_GWE1_35_16</name>
    <dbReference type="NCBI Taxonomy" id="1618761"/>
    <lineage>
        <taxon>Bacteria</taxon>
        <taxon>Candidatus Nomuraibacteriota</taxon>
    </lineage>
</organism>
<comment type="subunit">
    <text evidence="10">Homopentamer.</text>
</comment>
<comment type="similarity">
    <text evidence="2 10">Belongs to the MscL family.</text>
</comment>
<comment type="function">
    <text evidence="10">Channel that opens in response to stretch forces in the membrane lipid bilayer. May participate in the regulation of osmotic pressure changes within the cell.</text>
</comment>
<evidence type="ECO:0000256" key="10">
    <source>
        <dbReference type="HAMAP-Rule" id="MF_00115"/>
    </source>
</evidence>
<dbReference type="Gene3D" id="1.10.1200.120">
    <property type="entry name" value="Large-conductance mechanosensitive channel, MscL, domain 1"/>
    <property type="match status" value="1"/>
</dbReference>
<sequence length="137" mass="15104">MLKEFKQFLLRGNVVDLAVGVVIGAAFGTIVTSLVTDLLTPFISAIAKVPDFNGLLFTINGSEFKYGHFINTLISFLLVASSVFFFVVKPMNLLVSRSHKEPPSDPTTKKCNECLSEIPIDAKRCSHCTQVIIQINR</sequence>
<dbReference type="InterPro" id="IPR037673">
    <property type="entry name" value="MSC/AndL"/>
</dbReference>
<keyword evidence="6 10" id="KW-1133">Transmembrane helix</keyword>
<evidence type="ECO:0000256" key="4">
    <source>
        <dbReference type="ARBA" id="ARBA00022475"/>
    </source>
</evidence>
<evidence type="ECO:0000256" key="8">
    <source>
        <dbReference type="ARBA" id="ARBA00023136"/>
    </source>
</evidence>
<evidence type="ECO:0000256" key="3">
    <source>
        <dbReference type="ARBA" id="ARBA00022448"/>
    </source>
</evidence>
<evidence type="ECO:0000256" key="9">
    <source>
        <dbReference type="ARBA" id="ARBA00023303"/>
    </source>
</evidence>
<accession>A0A0G0BBD1</accession>
<feature type="transmembrane region" description="Helical" evidence="10">
    <location>
        <begin position="12"/>
        <end position="35"/>
    </location>
</feature>
<dbReference type="PROSITE" id="PS01327">
    <property type="entry name" value="MSCL"/>
    <property type="match status" value="1"/>
</dbReference>
<dbReference type="GO" id="GO:0008381">
    <property type="term" value="F:mechanosensitive monoatomic ion channel activity"/>
    <property type="evidence" value="ECO:0007669"/>
    <property type="project" value="UniProtKB-UniRule"/>
</dbReference>
<dbReference type="SUPFAM" id="SSF81330">
    <property type="entry name" value="Gated mechanosensitive channel"/>
    <property type="match status" value="1"/>
</dbReference>
<keyword evidence="3 10" id="KW-0813">Transport</keyword>
<dbReference type="EMBL" id="LBPY01000002">
    <property type="protein sequence ID" value="KKP66793.1"/>
    <property type="molecule type" value="Genomic_DNA"/>
</dbReference>
<protein>
    <recommendedName>
        <fullName evidence="10">Large-conductance mechanosensitive channel</fullName>
    </recommendedName>
</protein>
<keyword evidence="7 10" id="KW-0406">Ion transport</keyword>
<dbReference type="InterPro" id="IPR019823">
    <property type="entry name" value="Mechanosensitive_channel_CS"/>
</dbReference>
<dbReference type="AlphaFoldDB" id="A0A0G0BBD1"/>
<dbReference type="Pfam" id="PF01741">
    <property type="entry name" value="MscL"/>
    <property type="match status" value="1"/>
</dbReference>
<evidence type="ECO:0000313" key="12">
    <source>
        <dbReference type="Proteomes" id="UP000034952"/>
    </source>
</evidence>
<evidence type="ECO:0000256" key="5">
    <source>
        <dbReference type="ARBA" id="ARBA00022692"/>
    </source>
</evidence>